<dbReference type="AlphaFoldDB" id="A0A803NT63"/>
<proteinExistence type="predicted"/>
<sequence>MMVAFLSNVTNMASWHKPIPLPPRFDEAPLLFYKNLSDPRTHSLLCLMDNLQDLPEHYLRLGTLLVRVCTSGGVFPISIDPKQIERKEIVLGRTSGASAETGRASGVSLLVDGFVPLDGIGA</sequence>
<protein>
    <submittedName>
        <fullName evidence="1">Uncharacterized protein</fullName>
    </submittedName>
</protein>
<dbReference type="EnsemblPlants" id="evm.model.02.1320">
    <property type="protein sequence ID" value="cds.evm.model.02.1320"/>
    <property type="gene ID" value="evm.TU.02.1320"/>
</dbReference>
<reference evidence="1" key="1">
    <citation type="submission" date="2018-11" db="EMBL/GenBank/DDBJ databases">
        <authorList>
            <person name="Grassa J C."/>
        </authorList>
    </citation>
    <scope>NUCLEOTIDE SEQUENCE [LARGE SCALE GENOMIC DNA]</scope>
</reference>
<name>A0A803NT63_CANSA</name>
<dbReference type="Gramene" id="evm.model.02.1320">
    <property type="protein sequence ID" value="cds.evm.model.02.1320"/>
    <property type="gene ID" value="evm.TU.02.1320"/>
</dbReference>
<evidence type="ECO:0000313" key="2">
    <source>
        <dbReference type="Proteomes" id="UP000596661"/>
    </source>
</evidence>
<organism evidence="1 2">
    <name type="scientific">Cannabis sativa</name>
    <name type="common">Hemp</name>
    <name type="synonym">Marijuana</name>
    <dbReference type="NCBI Taxonomy" id="3483"/>
    <lineage>
        <taxon>Eukaryota</taxon>
        <taxon>Viridiplantae</taxon>
        <taxon>Streptophyta</taxon>
        <taxon>Embryophyta</taxon>
        <taxon>Tracheophyta</taxon>
        <taxon>Spermatophyta</taxon>
        <taxon>Magnoliopsida</taxon>
        <taxon>eudicotyledons</taxon>
        <taxon>Gunneridae</taxon>
        <taxon>Pentapetalae</taxon>
        <taxon>rosids</taxon>
        <taxon>fabids</taxon>
        <taxon>Rosales</taxon>
        <taxon>Cannabaceae</taxon>
        <taxon>Cannabis</taxon>
    </lineage>
</organism>
<keyword evidence="2" id="KW-1185">Reference proteome</keyword>
<evidence type="ECO:0000313" key="1">
    <source>
        <dbReference type="EnsemblPlants" id="cds.evm.model.02.1320"/>
    </source>
</evidence>
<accession>A0A803NT63</accession>
<dbReference type="Proteomes" id="UP000596661">
    <property type="component" value="Chromosome 2"/>
</dbReference>
<reference evidence="1" key="2">
    <citation type="submission" date="2021-03" db="UniProtKB">
        <authorList>
            <consortium name="EnsemblPlants"/>
        </authorList>
    </citation>
    <scope>IDENTIFICATION</scope>
</reference>
<dbReference type="EMBL" id="UZAU01000177">
    <property type="status" value="NOT_ANNOTATED_CDS"/>
    <property type="molecule type" value="Genomic_DNA"/>
</dbReference>